<proteinExistence type="predicted"/>
<evidence type="ECO:0000313" key="10">
    <source>
        <dbReference type="EMBL" id="QMS57342.1"/>
    </source>
</evidence>
<evidence type="ECO:0000256" key="5">
    <source>
        <dbReference type="ARBA" id="ARBA00023163"/>
    </source>
</evidence>
<name>A0A7D7Q4R9_KOCVA</name>
<dbReference type="Gene3D" id="1.10.10.10">
    <property type="entry name" value="Winged helix-like DNA-binding domain superfamily/Winged helix DNA-binding domain"/>
    <property type="match status" value="1"/>
</dbReference>
<dbReference type="Pfam" id="PF00486">
    <property type="entry name" value="Trans_reg_C"/>
    <property type="match status" value="1"/>
</dbReference>
<feature type="domain" description="Response regulatory" evidence="8">
    <location>
        <begin position="27"/>
        <end position="141"/>
    </location>
</feature>
<dbReference type="InterPro" id="IPR011006">
    <property type="entry name" value="CheY-like_superfamily"/>
</dbReference>
<evidence type="ECO:0000256" key="4">
    <source>
        <dbReference type="ARBA" id="ARBA00023125"/>
    </source>
</evidence>
<dbReference type="InterPro" id="IPR001867">
    <property type="entry name" value="OmpR/PhoB-type_DNA-bd"/>
</dbReference>
<dbReference type="GO" id="GO:0000976">
    <property type="term" value="F:transcription cis-regulatory region binding"/>
    <property type="evidence" value="ECO:0007669"/>
    <property type="project" value="TreeGrafter"/>
</dbReference>
<organism evidence="10 11">
    <name type="scientific">Kocuria varians</name>
    <name type="common">Micrococcus varians</name>
    <dbReference type="NCBI Taxonomy" id="1272"/>
    <lineage>
        <taxon>Bacteria</taxon>
        <taxon>Bacillati</taxon>
        <taxon>Actinomycetota</taxon>
        <taxon>Actinomycetes</taxon>
        <taxon>Micrococcales</taxon>
        <taxon>Micrococcaceae</taxon>
        <taxon>Kocuria</taxon>
    </lineage>
</organism>
<dbReference type="InterPro" id="IPR039420">
    <property type="entry name" value="WalR-like"/>
</dbReference>
<dbReference type="Pfam" id="PF00072">
    <property type="entry name" value="Response_reg"/>
    <property type="match status" value="1"/>
</dbReference>
<sequence>MSPQQNSPVGVAASLPPLSHPDGSPIRALVVDDERMLSDLIAMGVSMLGWQPHTAADGPSALELARTARPDVLVLDIMIPGFDGLELLRRIRELDADVPCLFLTAKDQVDDRIAGLASGADDYVTKPFSLDEVLLRLHRLVQRSGTTVADSAELVVGDLVLNEDTREVTRGGEDIELTATQFELLRYLMENAKRVVSKSQILDNVWKYDFGGQANIVELYISYLRKKIDVGRAPMIHTLRGAGYVIKPAA</sequence>
<dbReference type="CDD" id="cd00383">
    <property type="entry name" value="trans_reg_C"/>
    <property type="match status" value="1"/>
</dbReference>
<dbReference type="GO" id="GO:0000156">
    <property type="term" value="F:phosphorelay response regulator activity"/>
    <property type="evidence" value="ECO:0007669"/>
    <property type="project" value="TreeGrafter"/>
</dbReference>
<feature type="modified residue" description="4-aspartylphosphate" evidence="6">
    <location>
        <position position="76"/>
    </location>
</feature>
<reference evidence="10" key="1">
    <citation type="submission" date="2017-08" db="EMBL/GenBank/DDBJ databases">
        <authorList>
            <person name="Minaev M."/>
            <person name="Kurbakov K.A."/>
            <person name="Solodovnikova G.I."/>
            <person name="Kuznetsova O.A."/>
            <person name="Lisitsyn A.B."/>
        </authorList>
    </citation>
    <scope>NUCLEOTIDE SEQUENCE</scope>
    <source>
        <strain evidence="10">80</strain>
    </source>
</reference>
<evidence type="ECO:0000313" key="11">
    <source>
        <dbReference type="Proteomes" id="UP000216825"/>
    </source>
</evidence>
<dbReference type="AlphaFoldDB" id="A0A7D7Q4R9"/>
<dbReference type="PANTHER" id="PTHR48111:SF28">
    <property type="entry name" value="TRANSCRIPTIONAL REGULATORY PROTEIN TCRX-RELATED"/>
    <property type="match status" value="1"/>
</dbReference>
<dbReference type="InterPro" id="IPR036388">
    <property type="entry name" value="WH-like_DNA-bd_sf"/>
</dbReference>
<accession>A0A7D7Q4R9</accession>
<dbReference type="SUPFAM" id="SSF52172">
    <property type="entry name" value="CheY-like"/>
    <property type="match status" value="1"/>
</dbReference>
<protein>
    <submittedName>
        <fullName evidence="10">Putative transcriptional regulatory protein TcrX</fullName>
    </submittedName>
</protein>
<keyword evidence="3" id="KW-0805">Transcription regulation</keyword>
<dbReference type="InterPro" id="IPR001789">
    <property type="entry name" value="Sig_transdc_resp-reg_receiver"/>
</dbReference>
<feature type="DNA-binding region" description="OmpR/PhoB-type" evidence="7">
    <location>
        <begin position="151"/>
        <end position="248"/>
    </location>
</feature>
<evidence type="ECO:0000259" key="8">
    <source>
        <dbReference type="PROSITE" id="PS50110"/>
    </source>
</evidence>
<evidence type="ECO:0000256" key="2">
    <source>
        <dbReference type="ARBA" id="ARBA00023012"/>
    </source>
</evidence>
<evidence type="ECO:0000256" key="1">
    <source>
        <dbReference type="ARBA" id="ARBA00022553"/>
    </source>
</evidence>
<dbReference type="SMART" id="SM00448">
    <property type="entry name" value="REC"/>
    <property type="match status" value="1"/>
</dbReference>
<dbReference type="EMBL" id="CP059343">
    <property type="protein sequence ID" value="QMS57342.1"/>
    <property type="molecule type" value="Genomic_DNA"/>
</dbReference>
<dbReference type="PROSITE" id="PS51755">
    <property type="entry name" value="OMPR_PHOB"/>
    <property type="match status" value="1"/>
</dbReference>
<dbReference type="RefSeq" id="WP_055082422.1">
    <property type="nucleotide sequence ID" value="NZ_CP059343.1"/>
</dbReference>
<evidence type="ECO:0000256" key="3">
    <source>
        <dbReference type="ARBA" id="ARBA00023015"/>
    </source>
</evidence>
<reference evidence="10" key="2">
    <citation type="submission" date="2020-07" db="EMBL/GenBank/DDBJ databases">
        <title>Genome of starter culture bacteria Kocuria salsicia reveals its technological properties and safety for usage in meat industry.</title>
        <authorList>
            <person name="Michael M."/>
            <person name="Konstantin K."/>
            <person name="Evgenii K."/>
            <person name="Galina S."/>
            <person name="Oksana K."/>
            <person name="Andrei L."/>
        </authorList>
    </citation>
    <scope>NUCLEOTIDE SEQUENCE [LARGE SCALE GENOMIC DNA]</scope>
    <source>
        <strain evidence="10">80</strain>
    </source>
</reference>
<dbReference type="PROSITE" id="PS50110">
    <property type="entry name" value="RESPONSE_REGULATORY"/>
    <property type="match status" value="1"/>
</dbReference>
<dbReference type="SMART" id="SM00862">
    <property type="entry name" value="Trans_reg_C"/>
    <property type="match status" value="1"/>
</dbReference>
<gene>
    <name evidence="10" type="primary">tcrX_2</name>
    <name evidence="10" type="ORF">CIB50_0002081</name>
</gene>
<dbReference type="PANTHER" id="PTHR48111">
    <property type="entry name" value="REGULATOR OF RPOS"/>
    <property type="match status" value="1"/>
</dbReference>
<dbReference type="Proteomes" id="UP000216825">
    <property type="component" value="Chromosome"/>
</dbReference>
<keyword evidence="4 7" id="KW-0238">DNA-binding</keyword>
<evidence type="ECO:0000256" key="6">
    <source>
        <dbReference type="PROSITE-ProRule" id="PRU00169"/>
    </source>
</evidence>
<evidence type="ECO:0000259" key="9">
    <source>
        <dbReference type="PROSITE" id="PS51755"/>
    </source>
</evidence>
<keyword evidence="2" id="KW-0902">Two-component regulatory system</keyword>
<dbReference type="GO" id="GO:0005829">
    <property type="term" value="C:cytosol"/>
    <property type="evidence" value="ECO:0007669"/>
    <property type="project" value="TreeGrafter"/>
</dbReference>
<keyword evidence="11" id="KW-1185">Reference proteome</keyword>
<dbReference type="KEGG" id="kvr:CIB50_0002081"/>
<dbReference type="Gene3D" id="3.40.50.2300">
    <property type="match status" value="1"/>
</dbReference>
<keyword evidence="5" id="KW-0804">Transcription</keyword>
<dbReference type="GO" id="GO:0032993">
    <property type="term" value="C:protein-DNA complex"/>
    <property type="evidence" value="ECO:0007669"/>
    <property type="project" value="TreeGrafter"/>
</dbReference>
<feature type="domain" description="OmpR/PhoB-type" evidence="9">
    <location>
        <begin position="151"/>
        <end position="248"/>
    </location>
</feature>
<evidence type="ECO:0000256" key="7">
    <source>
        <dbReference type="PROSITE-ProRule" id="PRU01091"/>
    </source>
</evidence>
<keyword evidence="1 6" id="KW-0597">Phosphoprotein</keyword>
<dbReference type="FunFam" id="1.10.10.10:FF:000005">
    <property type="entry name" value="Two-component system response regulator"/>
    <property type="match status" value="1"/>
</dbReference>
<dbReference type="GO" id="GO:0006355">
    <property type="term" value="P:regulation of DNA-templated transcription"/>
    <property type="evidence" value="ECO:0007669"/>
    <property type="project" value="InterPro"/>
</dbReference>